<comment type="caution">
    <text evidence="10">The sequence shown here is derived from an EMBL/GenBank/DDBJ whole genome shotgun (WGS) entry which is preliminary data.</text>
</comment>
<dbReference type="InterPro" id="IPR036942">
    <property type="entry name" value="Beta-barrel_TonB_sf"/>
</dbReference>
<name>A0A9X3F7G5_9BACT</name>
<dbReference type="EMBL" id="JAPOHD010000030">
    <property type="protein sequence ID" value="MCY1721974.1"/>
    <property type="molecule type" value="Genomic_DNA"/>
</dbReference>
<dbReference type="InterPro" id="IPR023997">
    <property type="entry name" value="TonB-dep_OMP_SusC/RagA_CS"/>
</dbReference>
<dbReference type="RefSeq" id="WP_343334304.1">
    <property type="nucleotide sequence ID" value="NZ_JAPOHD010000030.1"/>
</dbReference>
<sequence length="1093" mass="122303">MKTIFEKRLLRNEIRQFLKIGIIGLLVFIAQLLFASVVLAQPGNQSRVSGTVTDENGEPMIGVNIIIKNTLNGTISDIDGNYTLSASSRDTLQISFIGYKMEIIPINGKQEINVKMQSDATDLEEVVVVGYGEVKRANLLGSIASISAYEIEDIPVTNLTNLLEGRLAGVSVSPAQPTGNPGASTRIRIRTETTFGNAGEGAKDPAPLYIVDGFEVSQEEFDVLDPSEIESFSVLKDASAAVYGSKGANGVVLIKTKRGKEGKLRVSYSGSYGIADATTQTEMLSAYDLGRMINARYENTGDADAKVMSQTELEAMKNQNFNWLDETWQQSMVTRHTINLSGGSDRVKYFAGGTYNYTEGNFSDMGVGKYSYRLGLDAKVTDKLTANVTISLDNRDFKRPHISGVGSNTMEDYFEEVLQAPPWIPAYINGYPVGNNLDFNPLYLFETNSYKQSVDKGNTVNMRLSYDLGEMVKGLVASASYSRRESHSYNKDYLIPYNLYLFENAGEDYKYILGENLIDDPIREVTNNNRINENYGFGQNYQLNISLNYSRTFGKHDISSFLTYEQSEGEGYAFEARGENIETYGLEIQNAFQTKSTSGSMYESGDLGAVFRLNYSYANKYLFESAVRYETTTKFAPGERAGVFPSASIGWVVSEENFMKDNLPGMNFFKVRFSMGLTGYSSVGDYEYELQYALKNTGDRYLFGGDAPVGGIGIGGKTDVVSTGVTWEKSRMHNLGLDMRFLDSKIGVSFDAYYTYQYDILDKRTVEFPETAGLGQMPGENIGRLEAWGYDMSINYHGKITKDIYYDISGIFGYGTNRVIERPTEYLPEDFRYPIGQSTSAAGREEGFISHGIIRTQEQLDELNAQWQALWGHNYQIEGTPVSLGALIFEDIGRPGNTGAGEPRTVFEPDGVINEYDKTYVERIGDKFTWKHMLPTSINMGGGWKNLRIKLLWTMEYGIRNQAVDKLARTVPDVSETSDGLVAKNSPAFWADFWTPENPDAAYPNPHYAGSNQWVSTFWMKDVVSLRLRNVNVSYNVPKELSRKIGIPELRVYFVGTNLWSPIQTFDYKEDVIARYNTYPLLRTFSFGLNFKI</sequence>
<evidence type="ECO:0000256" key="8">
    <source>
        <dbReference type="SAM" id="Phobius"/>
    </source>
</evidence>
<proteinExistence type="inferred from homology"/>
<dbReference type="FunFam" id="2.60.40.1120:FF:000003">
    <property type="entry name" value="Outer membrane protein Omp121"/>
    <property type="match status" value="1"/>
</dbReference>
<reference evidence="10" key="1">
    <citation type="submission" date="2022-11" db="EMBL/GenBank/DDBJ databases">
        <title>Marilongibacter aestuarii gen. nov., sp. nov., isolated from tidal flat sediment.</title>
        <authorList>
            <person name="Jiayan W."/>
        </authorList>
    </citation>
    <scope>NUCLEOTIDE SEQUENCE</scope>
    <source>
        <strain evidence="10">Z1-6</strain>
    </source>
</reference>
<dbReference type="InterPro" id="IPR008969">
    <property type="entry name" value="CarboxyPept-like_regulatory"/>
</dbReference>
<dbReference type="Gene3D" id="2.170.130.10">
    <property type="entry name" value="TonB-dependent receptor, plug domain"/>
    <property type="match status" value="1"/>
</dbReference>
<evidence type="ECO:0000256" key="2">
    <source>
        <dbReference type="ARBA" id="ARBA00022448"/>
    </source>
</evidence>
<dbReference type="InterPro" id="IPR037066">
    <property type="entry name" value="Plug_dom_sf"/>
</dbReference>
<feature type="domain" description="TonB-dependent receptor plug" evidence="9">
    <location>
        <begin position="138"/>
        <end position="251"/>
    </location>
</feature>
<evidence type="ECO:0000256" key="1">
    <source>
        <dbReference type="ARBA" id="ARBA00004571"/>
    </source>
</evidence>
<feature type="transmembrane region" description="Helical" evidence="8">
    <location>
        <begin position="20"/>
        <end position="40"/>
    </location>
</feature>
<dbReference type="AlphaFoldDB" id="A0A9X3F7G5"/>
<dbReference type="InterPro" id="IPR023996">
    <property type="entry name" value="TonB-dep_OMP_SusC/RagA"/>
</dbReference>
<evidence type="ECO:0000313" key="11">
    <source>
        <dbReference type="Proteomes" id="UP001145087"/>
    </source>
</evidence>
<dbReference type="Gene3D" id="2.60.40.1120">
    <property type="entry name" value="Carboxypeptidase-like, regulatory domain"/>
    <property type="match status" value="1"/>
</dbReference>
<keyword evidence="10" id="KW-0675">Receptor</keyword>
<comment type="subcellular location">
    <subcellularLocation>
        <location evidence="1 7">Cell outer membrane</location>
        <topology evidence="1 7">Multi-pass membrane protein</topology>
    </subcellularLocation>
</comment>
<comment type="similarity">
    <text evidence="7">Belongs to the TonB-dependent receptor family.</text>
</comment>
<keyword evidence="11" id="KW-1185">Reference proteome</keyword>
<dbReference type="Pfam" id="PF13715">
    <property type="entry name" value="CarbopepD_reg_2"/>
    <property type="match status" value="1"/>
</dbReference>
<evidence type="ECO:0000256" key="5">
    <source>
        <dbReference type="ARBA" id="ARBA00023136"/>
    </source>
</evidence>
<keyword evidence="8" id="KW-1133">Transmembrane helix</keyword>
<evidence type="ECO:0000256" key="7">
    <source>
        <dbReference type="PROSITE-ProRule" id="PRU01360"/>
    </source>
</evidence>
<keyword evidence="5 7" id="KW-0472">Membrane</keyword>
<protein>
    <submittedName>
        <fullName evidence="10">TonB-dependent receptor</fullName>
    </submittedName>
</protein>
<keyword evidence="4 7" id="KW-0812">Transmembrane</keyword>
<dbReference type="SUPFAM" id="SSF49464">
    <property type="entry name" value="Carboxypeptidase regulatory domain-like"/>
    <property type="match status" value="1"/>
</dbReference>
<accession>A0A9X3F7G5</accession>
<evidence type="ECO:0000313" key="10">
    <source>
        <dbReference type="EMBL" id="MCY1721974.1"/>
    </source>
</evidence>
<keyword evidence="3 7" id="KW-1134">Transmembrane beta strand</keyword>
<dbReference type="PROSITE" id="PS52016">
    <property type="entry name" value="TONB_DEPENDENT_REC_3"/>
    <property type="match status" value="1"/>
</dbReference>
<dbReference type="Gene3D" id="2.40.170.20">
    <property type="entry name" value="TonB-dependent receptor, beta-barrel domain"/>
    <property type="match status" value="1"/>
</dbReference>
<evidence type="ECO:0000256" key="4">
    <source>
        <dbReference type="ARBA" id="ARBA00022692"/>
    </source>
</evidence>
<keyword evidence="2 7" id="KW-0813">Transport</keyword>
<evidence type="ECO:0000256" key="3">
    <source>
        <dbReference type="ARBA" id="ARBA00022452"/>
    </source>
</evidence>
<evidence type="ECO:0000259" key="9">
    <source>
        <dbReference type="Pfam" id="PF07715"/>
    </source>
</evidence>
<gene>
    <name evidence="10" type="ORF">OU798_16590</name>
</gene>
<dbReference type="GO" id="GO:0009279">
    <property type="term" value="C:cell outer membrane"/>
    <property type="evidence" value="ECO:0007669"/>
    <property type="project" value="UniProtKB-SubCell"/>
</dbReference>
<evidence type="ECO:0000256" key="6">
    <source>
        <dbReference type="ARBA" id="ARBA00023237"/>
    </source>
</evidence>
<organism evidence="10 11">
    <name type="scientific">Draconibacterium aestuarii</name>
    <dbReference type="NCBI Taxonomy" id="2998507"/>
    <lineage>
        <taxon>Bacteria</taxon>
        <taxon>Pseudomonadati</taxon>
        <taxon>Bacteroidota</taxon>
        <taxon>Bacteroidia</taxon>
        <taxon>Marinilabiliales</taxon>
        <taxon>Prolixibacteraceae</taxon>
        <taxon>Draconibacterium</taxon>
    </lineage>
</organism>
<dbReference type="Proteomes" id="UP001145087">
    <property type="component" value="Unassembled WGS sequence"/>
</dbReference>
<keyword evidence="6 7" id="KW-0998">Cell outer membrane</keyword>
<dbReference type="InterPro" id="IPR012910">
    <property type="entry name" value="Plug_dom"/>
</dbReference>
<dbReference type="Pfam" id="PF07715">
    <property type="entry name" value="Plug"/>
    <property type="match status" value="1"/>
</dbReference>
<dbReference type="InterPro" id="IPR039426">
    <property type="entry name" value="TonB-dep_rcpt-like"/>
</dbReference>
<dbReference type="NCBIfam" id="TIGR04057">
    <property type="entry name" value="SusC_RagA_signa"/>
    <property type="match status" value="1"/>
</dbReference>
<dbReference type="NCBIfam" id="TIGR04056">
    <property type="entry name" value="OMP_RagA_SusC"/>
    <property type="match status" value="1"/>
</dbReference>
<dbReference type="SUPFAM" id="SSF56935">
    <property type="entry name" value="Porins"/>
    <property type="match status" value="1"/>
</dbReference>